<sequence length="41" mass="4395">HEPPGQPVIPHWFCIGAGATKAAPPPPPQYSIDCPQLIHLL</sequence>
<feature type="non-terminal residue" evidence="1">
    <location>
        <position position="1"/>
    </location>
</feature>
<reference evidence="1" key="1">
    <citation type="submission" date="2021-02" db="EMBL/GenBank/DDBJ databases">
        <authorList>
            <person name="Nowell W R."/>
        </authorList>
    </citation>
    <scope>NUCLEOTIDE SEQUENCE</scope>
</reference>
<gene>
    <name evidence="1" type="ORF">QYT958_LOCUS42492</name>
</gene>
<name>A0A822D2I0_9BILA</name>
<proteinExistence type="predicted"/>
<accession>A0A822D2I0</accession>
<protein>
    <submittedName>
        <fullName evidence="1">Uncharacterized protein</fullName>
    </submittedName>
</protein>
<dbReference type="Proteomes" id="UP000663848">
    <property type="component" value="Unassembled WGS sequence"/>
</dbReference>
<dbReference type="EMBL" id="CAJOBR010054414">
    <property type="protein sequence ID" value="CAF5058354.1"/>
    <property type="molecule type" value="Genomic_DNA"/>
</dbReference>
<organism evidence="1 2">
    <name type="scientific">Rotaria socialis</name>
    <dbReference type="NCBI Taxonomy" id="392032"/>
    <lineage>
        <taxon>Eukaryota</taxon>
        <taxon>Metazoa</taxon>
        <taxon>Spiralia</taxon>
        <taxon>Gnathifera</taxon>
        <taxon>Rotifera</taxon>
        <taxon>Eurotatoria</taxon>
        <taxon>Bdelloidea</taxon>
        <taxon>Philodinida</taxon>
        <taxon>Philodinidae</taxon>
        <taxon>Rotaria</taxon>
    </lineage>
</organism>
<evidence type="ECO:0000313" key="1">
    <source>
        <dbReference type="EMBL" id="CAF5058354.1"/>
    </source>
</evidence>
<evidence type="ECO:0000313" key="2">
    <source>
        <dbReference type="Proteomes" id="UP000663848"/>
    </source>
</evidence>
<comment type="caution">
    <text evidence="1">The sequence shown here is derived from an EMBL/GenBank/DDBJ whole genome shotgun (WGS) entry which is preliminary data.</text>
</comment>
<dbReference type="AlphaFoldDB" id="A0A822D2I0"/>